<dbReference type="EMBL" id="CM056809">
    <property type="protein sequence ID" value="KAJ8648986.1"/>
    <property type="molecule type" value="Genomic_DNA"/>
</dbReference>
<dbReference type="Proteomes" id="UP001234297">
    <property type="component" value="Chromosome 1"/>
</dbReference>
<keyword evidence="2" id="KW-1185">Reference proteome</keyword>
<comment type="caution">
    <text evidence="1">The sequence shown here is derived from an EMBL/GenBank/DDBJ whole genome shotgun (WGS) entry which is preliminary data.</text>
</comment>
<evidence type="ECO:0000313" key="2">
    <source>
        <dbReference type="Proteomes" id="UP001234297"/>
    </source>
</evidence>
<reference evidence="1 2" key="1">
    <citation type="journal article" date="2022" name="Hortic Res">
        <title>A haplotype resolved chromosomal level avocado genome allows analysis of novel avocado genes.</title>
        <authorList>
            <person name="Nath O."/>
            <person name="Fletcher S.J."/>
            <person name="Hayward A."/>
            <person name="Shaw L.M."/>
            <person name="Masouleh A.K."/>
            <person name="Furtado A."/>
            <person name="Henry R.J."/>
            <person name="Mitter N."/>
        </authorList>
    </citation>
    <scope>NUCLEOTIDE SEQUENCE [LARGE SCALE GENOMIC DNA]</scope>
    <source>
        <strain evidence="2">cv. Hass</strain>
    </source>
</reference>
<accession>A0ACC2MTD0</accession>
<sequence length="187" mass="21069">MIVTLKVELEESKRIHERLEAWVVLKTEENKKLDEEVTGLKTQLEKLSQKPNAHQGSSKLNEILCAQRLRHMKFGLGYVGESSSKQVKEAPQKTKQIAVNLTPPKAIPQTQKPKRKLAPPKKMPQQQNFSPPLRIQSTNFSFCVCYIFVLKFYKASAYAIVKLLLVLLFVDAGENCRGVGAPSSECC</sequence>
<name>A0ACC2MTD0_PERAE</name>
<protein>
    <submittedName>
        <fullName evidence="1">Uncharacterized protein</fullName>
    </submittedName>
</protein>
<evidence type="ECO:0000313" key="1">
    <source>
        <dbReference type="EMBL" id="KAJ8648986.1"/>
    </source>
</evidence>
<organism evidence="1 2">
    <name type="scientific">Persea americana</name>
    <name type="common">Avocado</name>
    <dbReference type="NCBI Taxonomy" id="3435"/>
    <lineage>
        <taxon>Eukaryota</taxon>
        <taxon>Viridiplantae</taxon>
        <taxon>Streptophyta</taxon>
        <taxon>Embryophyta</taxon>
        <taxon>Tracheophyta</taxon>
        <taxon>Spermatophyta</taxon>
        <taxon>Magnoliopsida</taxon>
        <taxon>Magnoliidae</taxon>
        <taxon>Laurales</taxon>
        <taxon>Lauraceae</taxon>
        <taxon>Persea</taxon>
    </lineage>
</organism>
<proteinExistence type="predicted"/>
<gene>
    <name evidence="1" type="ORF">MRB53_002009</name>
</gene>